<protein>
    <submittedName>
        <fullName evidence="6">Map/microtubule affinity-regulating kinase</fullName>
    </submittedName>
</protein>
<dbReference type="PROSITE" id="PS00108">
    <property type="entry name" value="PROTEIN_KINASE_ST"/>
    <property type="match status" value="1"/>
</dbReference>
<evidence type="ECO:0000256" key="3">
    <source>
        <dbReference type="PROSITE-ProRule" id="PRU10141"/>
    </source>
</evidence>
<gene>
    <name evidence="6" type="ORF">M0813_27262</name>
</gene>
<evidence type="ECO:0000259" key="5">
    <source>
        <dbReference type="PROSITE" id="PS50011"/>
    </source>
</evidence>
<dbReference type="Pfam" id="PF00069">
    <property type="entry name" value="Pkinase"/>
    <property type="match status" value="1"/>
</dbReference>
<dbReference type="InterPro" id="IPR008271">
    <property type="entry name" value="Ser/Thr_kinase_AS"/>
</dbReference>
<feature type="region of interest" description="Disordered" evidence="4">
    <location>
        <begin position="463"/>
        <end position="512"/>
    </location>
</feature>
<reference evidence="6" key="1">
    <citation type="submission" date="2022-08" db="EMBL/GenBank/DDBJ databases">
        <title>Novel sulfate-reducing endosymbionts in the free-living metamonad Anaeramoeba.</title>
        <authorList>
            <person name="Jerlstrom-Hultqvist J."/>
            <person name="Cepicka I."/>
            <person name="Gallot-Lavallee L."/>
            <person name="Salas-Leiva D."/>
            <person name="Curtis B.A."/>
            <person name="Zahonova K."/>
            <person name="Pipaliya S."/>
            <person name="Dacks J."/>
            <person name="Roger A.J."/>
        </authorList>
    </citation>
    <scope>NUCLEOTIDE SEQUENCE</scope>
    <source>
        <strain evidence="6">Schooner1</strain>
    </source>
</reference>
<keyword evidence="6" id="KW-0418">Kinase</keyword>
<dbReference type="PANTHER" id="PTHR24346">
    <property type="entry name" value="MAP/MICROTUBULE AFFINITY-REGULATING KINASE"/>
    <property type="match status" value="1"/>
</dbReference>
<dbReference type="PANTHER" id="PTHR24346:SF30">
    <property type="entry name" value="MATERNAL EMBRYONIC LEUCINE ZIPPER KINASE"/>
    <property type="match status" value="1"/>
</dbReference>
<keyword evidence="6" id="KW-0808">Transferase</keyword>
<feature type="compositionally biased region" description="Basic residues" evidence="4">
    <location>
        <begin position="486"/>
        <end position="512"/>
    </location>
</feature>
<proteinExistence type="predicted"/>
<dbReference type="Proteomes" id="UP001150062">
    <property type="component" value="Unassembled WGS sequence"/>
</dbReference>
<sequence length="512" mass="60782">MTNSFLETEREPKRKTFDEIYEIFETIGYGSNSKVKFGVHKEKGEKVAIKIISRKKFKIDSHLGFLFKREKEILKRLEHRNIVQFCAAYQSKNNYYLITKYIKGWELLEVINHTGKLSEFTAYKIWSQIVKAIGYCHSQDIVHRDIKPENIIVNKMYKIKIIDFGISNFVRKNELLSTNCGSPLYTAPEVWKGKHYNGKKADIWSLGIVLYLLVCGKPPFYEHNNILPNNITYPLGLSESLVSLIKRTLSFYPMKRPSCKKILKHKWLTENTKLEKILESEIIELPKTNNFKNIKHKLNINDISNHENDMTKPKIKKETSNEIQSSTINNLSDIVNGSSTESSNKTSNKSNRLDIKEEKELFKKTQIFDFENNKIKIDKSIKVEIFNFEKEISKLSNPRENKIKQLFRKFKNKIRRKKKKKSKKEIFNEFEIFNIEKEIIRKNEIEFEKDYNLNEKEILKEKKSDLSTSDEDRYMGMEREKEYNKKKNKKKTTKKKKNNKKRKKKKNKKKKK</sequence>
<feature type="region of interest" description="Disordered" evidence="4">
    <location>
        <begin position="332"/>
        <end position="351"/>
    </location>
</feature>
<dbReference type="InterPro" id="IPR000719">
    <property type="entry name" value="Prot_kinase_dom"/>
</dbReference>
<dbReference type="InterPro" id="IPR011009">
    <property type="entry name" value="Kinase-like_dom_sf"/>
</dbReference>
<feature type="binding site" evidence="3">
    <location>
        <position position="50"/>
    </location>
    <ligand>
        <name>ATP</name>
        <dbReference type="ChEBI" id="CHEBI:30616"/>
    </ligand>
</feature>
<dbReference type="SUPFAM" id="SSF56112">
    <property type="entry name" value="Protein kinase-like (PK-like)"/>
    <property type="match status" value="1"/>
</dbReference>
<dbReference type="SMART" id="SM00220">
    <property type="entry name" value="S_TKc"/>
    <property type="match status" value="1"/>
</dbReference>
<evidence type="ECO:0000313" key="6">
    <source>
        <dbReference type="EMBL" id="KAJ6237697.1"/>
    </source>
</evidence>
<evidence type="ECO:0000313" key="7">
    <source>
        <dbReference type="Proteomes" id="UP001150062"/>
    </source>
</evidence>
<keyword evidence="7" id="KW-1185">Reference proteome</keyword>
<keyword evidence="2 3" id="KW-0067">ATP-binding</keyword>
<evidence type="ECO:0000256" key="4">
    <source>
        <dbReference type="SAM" id="MobiDB-lite"/>
    </source>
</evidence>
<dbReference type="Gene3D" id="1.10.510.10">
    <property type="entry name" value="Transferase(Phosphotransferase) domain 1"/>
    <property type="match status" value="1"/>
</dbReference>
<comment type="caution">
    <text evidence="6">The sequence shown here is derived from an EMBL/GenBank/DDBJ whole genome shotgun (WGS) entry which is preliminary data.</text>
</comment>
<evidence type="ECO:0000256" key="1">
    <source>
        <dbReference type="ARBA" id="ARBA00022741"/>
    </source>
</evidence>
<evidence type="ECO:0000256" key="2">
    <source>
        <dbReference type="ARBA" id="ARBA00022840"/>
    </source>
</evidence>
<accession>A0ABQ8XYM7</accession>
<organism evidence="6 7">
    <name type="scientific">Anaeramoeba flamelloides</name>
    <dbReference type="NCBI Taxonomy" id="1746091"/>
    <lineage>
        <taxon>Eukaryota</taxon>
        <taxon>Metamonada</taxon>
        <taxon>Anaeramoebidae</taxon>
        <taxon>Anaeramoeba</taxon>
    </lineage>
</organism>
<feature type="compositionally biased region" description="Low complexity" evidence="4">
    <location>
        <begin position="338"/>
        <end position="350"/>
    </location>
</feature>
<keyword evidence="1 3" id="KW-0547">Nucleotide-binding</keyword>
<dbReference type="InterPro" id="IPR017441">
    <property type="entry name" value="Protein_kinase_ATP_BS"/>
</dbReference>
<feature type="compositionally biased region" description="Basic and acidic residues" evidence="4">
    <location>
        <begin position="463"/>
        <end position="485"/>
    </location>
</feature>
<dbReference type="PROSITE" id="PS50011">
    <property type="entry name" value="PROTEIN_KINASE_DOM"/>
    <property type="match status" value="1"/>
</dbReference>
<name>A0ABQ8XYM7_9EUKA</name>
<dbReference type="EMBL" id="JAOAOG010000239">
    <property type="protein sequence ID" value="KAJ6237697.1"/>
    <property type="molecule type" value="Genomic_DNA"/>
</dbReference>
<feature type="domain" description="Protein kinase" evidence="5">
    <location>
        <begin position="21"/>
        <end position="268"/>
    </location>
</feature>
<dbReference type="PROSITE" id="PS00107">
    <property type="entry name" value="PROTEIN_KINASE_ATP"/>
    <property type="match status" value="1"/>
</dbReference>
<dbReference type="GO" id="GO:0016301">
    <property type="term" value="F:kinase activity"/>
    <property type="evidence" value="ECO:0007669"/>
    <property type="project" value="UniProtKB-KW"/>
</dbReference>